<accession>A0A1M5UAP4</accession>
<dbReference type="RefSeq" id="WP_067655419.1">
    <property type="nucleotide sequence ID" value="NZ_FQXG01000003.1"/>
</dbReference>
<proteinExistence type="predicted"/>
<gene>
    <name evidence="1" type="ORF">SAMN02745129_2475</name>
</gene>
<dbReference type="EMBL" id="FQXG01000003">
    <property type="protein sequence ID" value="SHH59916.1"/>
    <property type="molecule type" value="Genomic_DNA"/>
</dbReference>
<name>A0A1M5UAP4_9GAMM</name>
<protein>
    <submittedName>
        <fullName evidence="1">Uncharacterized protein</fullName>
    </submittedName>
</protein>
<organism evidence="1 2">
    <name type="scientific">Ferrimonas marina</name>
    <dbReference type="NCBI Taxonomy" id="299255"/>
    <lineage>
        <taxon>Bacteria</taxon>
        <taxon>Pseudomonadati</taxon>
        <taxon>Pseudomonadota</taxon>
        <taxon>Gammaproteobacteria</taxon>
        <taxon>Alteromonadales</taxon>
        <taxon>Ferrimonadaceae</taxon>
        <taxon>Ferrimonas</taxon>
    </lineage>
</organism>
<dbReference type="Proteomes" id="UP000184268">
    <property type="component" value="Unassembled WGS sequence"/>
</dbReference>
<keyword evidence="2" id="KW-1185">Reference proteome</keyword>
<evidence type="ECO:0000313" key="2">
    <source>
        <dbReference type="Proteomes" id="UP000184268"/>
    </source>
</evidence>
<dbReference type="AlphaFoldDB" id="A0A1M5UAP4"/>
<sequence length="283" mass="30006">MEGRKVNKGQVGALQGIADAVSSRVEQTRYSIGAGQSGSGKGTIESLTNTKDILRWLSDSSEKLAKSEADLAEVLRTGDLVSGLSTVKISAEAGQSIDELMADPLVKEIHDLVKNTGKGSHGMQLVSERIFVEDGTVCCGYVLQGNLSQMRDFALFLNVVIAINSQQKSRERVTSTHLGGVAKVAEQASRCIPSPGDDDAKRAAQPVLSCYVDVTDEIPMGDVGTLVARSALERLVPLGNLPGMGKPATPTLPADGMEREVEAFCALAMRAKAREHKSGGLER</sequence>
<reference evidence="1 2" key="1">
    <citation type="submission" date="2016-11" db="EMBL/GenBank/DDBJ databases">
        <authorList>
            <person name="Jaros S."/>
            <person name="Januszkiewicz K."/>
            <person name="Wedrychowicz H."/>
        </authorList>
    </citation>
    <scope>NUCLEOTIDE SEQUENCE [LARGE SCALE GENOMIC DNA]</scope>
    <source>
        <strain evidence="1 2">DSM 16917</strain>
    </source>
</reference>
<evidence type="ECO:0000313" key="1">
    <source>
        <dbReference type="EMBL" id="SHH59916.1"/>
    </source>
</evidence>
<dbReference type="STRING" id="299255.SAMN02745129_2475"/>